<dbReference type="Pfam" id="PF00797">
    <property type="entry name" value="Acetyltransf_2"/>
    <property type="match status" value="1"/>
</dbReference>
<protein>
    <submittedName>
        <fullName evidence="2">Arylamine N-acetyltransferase</fullName>
    </submittedName>
</protein>
<dbReference type="Proteomes" id="UP000676325">
    <property type="component" value="Unassembled WGS sequence"/>
</dbReference>
<name>A0A941IPN3_9ACTN</name>
<dbReference type="InterPro" id="IPR038765">
    <property type="entry name" value="Papain-like_cys_pep_sf"/>
</dbReference>
<gene>
    <name evidence="2" type="ORF">KDK95_30170</name>
</gene>
<dbReference type="Gene3D" id="2.40.128.150">
    <property type="entry name" value="Cysteine proteinases"/>
    <property type="match status" value="1"/>
</dbReference>
<organism evidence="2 3">
    <name type="scientific">Actinospica acidithermotolerans</name>
    <dbReference type="NCBI Taxonomy" id="2828514"/>
    <lineage>
        <taxon>Bacteria</taxon>
        <taxon>Bacillati</taxon>
        <taxon>Actinomycetota</taxon>
        <taxon>Actinomycetes</taxon>
        <taxon>Catenulisporales</taxon>
        <taxon>Actinospicaceae</taxon>
        <taxon>Actinospica</taxon>
    </lineage>
</organism>
<evidence type="ECO:0000313" key="2">
    <source>
        <dbReference type="EMBL" id="MBR7830606.1"/>
    </source>
</evidence>
<evidence type="ECO:0000256" key="1">
    <source>
        <dbReference type="ARBA" id="ARBA00006547"/>
    </source>
</evidence>
<sequence>MTVQETREHPAVDVAPDWGADALDLDAYLARIGYSGPIAPTSEALRALHRAHVHAIAFENVDVALGREIPLDTESLQDKLVRGGRGGYCFEHNILFAAVLERFGFRVERHLARVRRGGTAVRFRAHAFLRAAGSDSVRWLVDVGFGDEGPLEPIPCEPDAVLETGGWVWRLRAAGEQWVLQSLHHDGWFDLYAWRFETHFRPDFEVSNHFTATHPRSTFVGRLIAMQSRPYVRHTLVDRELTTRRADGSEERAELGDATLLRTLRDVFGIRLTAHDADLLLDRLPVPRTAPNPDRSDRS</sequence>
<dbReference type="AlphaFoldDB" id="A0A941IPN3"/>
<comment type="caution">
    <text evidence="2">The sequence shown here is derived from an EMBL/GenBank/DDBJ whole genome shotgun (WGS) entry which is preliminary data.</text>
</comment>
<dbReference type="EMBL" id="JAGSOH010000143">
    <property type="protein sequence ID" value="MBR7830606.1"/>
    <property type="molecule type" value="Genomic_DNA"/>
</dbReference>
<dbReference type="RefSeq" id="WP_212521728.1">
    <property type="nucleotide sequence ID" value="NZ_JAGSOH010000143.1"/>
</dbReference>
<comment type="similarity">
    <text evidence="1">Belongs to the arylamine N-acetyltransferase family.</text>
</comment>
<accession>A0A941IPN3</accession>
<evidence type="ECO:0000313" key="3">
    <source>
        <dbReference type="Proteomes" id="UP000676325"/>
    </source>
</evidence>
<dbReference type="PANTHER" id="PTHR11786:SF0">
    <property type="entry name" value="ARYLAMINE N-ACETYLTRANSFERASE 4-RELATED"/>
    <property type="match status" value="1"/>
</dbReference>
<dbReference type="InterPro" id="IPR001447">
    <property type="entry name" value="Arylamine_N-AcTrfase"/>
</dbReference>
<dbReference type="Gene3D" id="3.30.2140.10">
    <property type="entry name" value="Arylamine N-acetyltransferase"/>
    <property type="match status" value="1"/>
</dbReference>
<reference evidence="2" key="1">
    <citation type="submission" date="2021-04" db="EMBL/GenBank/DDBJ databases">
        <title>Genome based classification of Actinospica acidithermotolerans sp. nov., an actinobacterium isolated from an Indonesian hot spring.</title>
        <authorList>
            <person name="Kusuma A.B."/>
            <person name="Putra K.E."/>
            <person name="Nafisah S."/>
            <person name="Loh J."/>
            <person name="Nouioui I."/>
            <person name="Goodfellow M."/>
        </authorList>
    </citation>
    <scope>NUCLEOTIDE SEQUENCE</scope>
    <source>
        <strain evidence="2">MGRD01-02</strain>
    </source>
</reference>
<dbReference type="SUPFAM" id="SSF54001">
    <property type="entry name" value="Cysteine proteinases"/>
    <property type="match status" value="1"/>
</dbReference>
<dbReference type="GO" id="GO:0016407">
    <property type="term" value="F:acetyltransferase activity"/>
    <property type="evidence" value="ECO:0007669"/>
    <property type="project" value="InterPro"/>
</dbReference>
<proteinExistence type="inferred from homology"/>
<dbReference type="PANTHER" id="PTHR11786">
    <property type="entry name" value="N-HYDROXYARYLAMINE O-ACETYLTRANSFERASE"/>
    <property type="match status" value="1"/>
</dbReference>
<keyword evidence="3" id="KW-1185">Reference proteome</keyword>